<dbReference type="Pfam" id="PF00332">
    <property type="entry name" value="Glyco_hydro_17"/>
    <property type="match status" value="1"/>
</dbReference>
<keyword evidence="8" id="KW-0964">Secreted</keyword>
<dbReference type="Proteomes" id="UP000799438">
    <property type="component" value="Unassembled WGS sequence"/>
</dbReference>
<evidence type="ECO:0000313" key="23">
    <source>
        <dbReference type="EMBL" id="KAF2139167.1"/>
    </source>
</evidence>
<dbReference type="FunFam" id="3.20.20.80:FF:000151">
    <property type="entry name" value="Glucan endo-1,3-beta-glucosidase btgC"/>
    <property type="match status" value="1"/>
</dbReference>
<feature type="transmembrane region" description="Helical" evidence="22">
    <location>
        <begin position="234"/>
        <end position="257"/>
    </location>
</feature>
<dbReference type="PANTHER" id="PTHR16631">
    <property type="entry name" value="GLUCAN 1,3-BETA-GLUCOSIDASE"/>
    <property type="match status" value="1"/>
</dbReference>
<evidence type="ECO:0000256" key="6">
    <source>
        <dbReference type="ARBA" id="ARBA00022475"/>
    </source>
</evidence>
<dbReference type="Gene3D" id="3.20.20.80">
    <property type="entry name" value="Glycosidases"/>
    <property type="match status" value="1"/>
</dbReference>
<dbReference type="AlphaFoldDB" id="A0A6A6B8D3"/>
<dbReference type="GO" id="GO:0071555">
    <property type="term" value="P:cell wall organization"/>
    <property type="evidence" value="ECO:0007669"/>
    <property type="project" value="UniProtKB-KW"/>
</dbReference>
<evidence type="ECO:0000256" key="18">
    <source>
        <dbReference type="ARBA" id="ARBA00042373"/>
    </source>
</evidence>
<keyword evidence="9" id="KW-0732">Signal</keyword>
<dbReference type="InterPro" id="IPR050732">
    <property type="entry name" value="Beta-glucan_modifiers"/>
</dbReference>
<dbReference type="InterPro" id="IPR017853">
    <property type="entry name" value="GH"/>
</dbReference>
<keyword evidence="15" id="KW-0961">Cell wall biogenesis/degradation</keyword>
<feature type="region of interest" description="Disordered" evidence="21">
    <location>
        <begin position="260"/>
        <end position="283"/>
    </location>
</feature>
<keyword evidence="24" id="KW-1185">Reference proteome</keyword>
<dbReference type="GO" id="GO:0009986">
    <property type="term" value="C:cell surface"/>
    <property type="evidence" value="ECO:0007669"/>
    <property type="project" value="TreeGrafter"/>
</dbReference>
<dbReference type="GO" id="GO:0042973">
    <property type="term" value="F:glucan endo-1,3-beta-D-glucosidase activity"/>
    <property type="evidence" value="ECO:0007669"/>
    <property type="project" value="UniProtKB-EC"/>
</dbReference>
<comment type="function">
    <text evidence="17">Glucanases play a role in cell expansion during growth, in cell-cell fusion during mating, and in spore release during sporulation. This enzyme may be involved in beta-glucan degradation. Active on laminarin and lichenan.</text>
</comment>
<keyword evidence="10 23" id="KW-0378">Hydrolase</keyword>
<feature type="compositionally biased region" description="Basic and acidic residues" evidence="21">
    <location>
        <begin position="62"/>
        <end position="71"/>
    </location>
</feature>
<evidence type="ECO:0000256" key="1">
    <source>
        <dbReference type="ARBA" id="ARBA00000382"/>
    </source>
</evidence>
<evidence type="ECO:0000256" key="16">
    <source>
        <dbReference type="ARBA" id="ARBA00023326"/>
    </source>
</evidence>
<evidence type="ECO:0000256" key="15">
    <source>
        <dbReference type="ARBA" id="ARBA00023316"/>
    </source>
</evidence>
<keyword evidence="11" id="KW-0735">Signal-anchor</keyword>
<evidence type="ECO:0000256" key="11">
    <source>
        <dbReference type="ARBA" id="ARBA00022968"/>
    </source>
</evidence>
<dbReference type="InterPro" id="IPR000490">
    <property type="entry name" value="Glyco_hydro_17"/>
</dbReference>
<evidence type="ECO:0000256" key="22">
    <source>
        <dbReference type="SAM" id="Phobius"/>
    </source>
</evidence>
<evidence type="ECO:0000256" key="4">
    <source>
        <dbReference type="ARBA" id="ARBA00008773"/>
    </source>
</evidence>
<dbReference type="EC" id="3.2.1.39" evidence="5"/>
<organism evidence="23 24">
    <name type="scientific">Aplosporella prunicola CBS 121167</name>
    <dbReference type="NCBI Taxonomy" id="1176127"/>
    <lineage>
        <taxon>Eukaryota</taxon>
        <taxon>Fungi</taxon>
        <taxon>Dikarya</taxon>
        <taxon>Ascomycota</taxon>
        <taxon>Pezizomycotina</taxon>
        <taxon>Dothideomycetes</taxon>
        <taxon>Dothideomycetes incertae sedis</taxon>
        <taxon>Botryosphaeriales</taxon>
        <taxon>Aplosporellaceae</taxon>
        <taxon>Aplosporella</taxon>
    </lineage>
</organism>
<comment type="subcellular location">
    <subcellularLocation>
        <location evidence="3">Cell membrane</location>
        <topology evidence="3">Single-pass type II membrane protein</topology>
    </subcellularLocation>
    <subcellularLocation>
        <location evidence="2">Secreted</location>
        <location evidence="2">Cell wall</location>
    </subcellularLocation>
</comment>
<dbReference type="GO" id="GO:0009277">
    <property type="term" value="C:fungal-type cell wall"/>
    <property type="evidence" value="ECO:0007669"/>
    <property type="project" value="TreeGrafter"/>
</dbReference>
<evidence type="ECO:0000256" key="5">
    <source>
        <dbReference type="ARBA" id="ARBA00012780"/>
    </source>
</evidence>
<evidence type="ECO:0000256" key="10">
    <source>
        <dbReference type="ARBA" id="ARBA00022801"/>
    </source>
</evidence>
<dbReference type="OrthoDB" id="68336at2759"/>
<feature type="compositionally biased region" description="Basic and acidic residues" evidence="21">
    <location>
        <begin position="29"/>
        <end position="38"/>
    </location>
</feature>
<dbReference type="GO" id="GO:0000272">
    <property type="term" value="P:polysaccharide catabolic process"/>
    <property type="evidence" value="ECO:0007669"/>
    <property type="project" value="UniProtKB-KW"/>
</dbReference>
<evidence type="ECO:0000256" key="17">
    <source>
        <dbReference type="ARBA" id="ARBA00037649"/>
    </source>
</evidence>
<dbReference type="GeneID" id="54302481"/>
<evidence type="ECO:0000256" key="12">
    <source>
        <dbReference type="ARBA" id="ARBA00023136"/>
    </source>
</evidence>
<name>A0A6A6B8D3_9PEZI</name>
<reference evidence="23" key="1">
    <citation type="journal article" date="2020" name="Stud. Mycol.">
        <title>101 Dothideomycetes genomes: a test case for predicting lifestyles and emergence of pathogens.</title>
        <authorList>
            <person name="Haridas S."/>
            <person name="Albert R."/>
            <person name="Binder M."/>
            <person name="Bloem J."/>
            <person name="Labutti K."/>
            <person name="Salamov A."/>
            <person name="Andreopoulos B."/>
            <person name="Baker S."/>
            <person name="Barry K."/>
            <person name="Bills G."/>
            <person name="Bluhm B."/>
            <person name="Cannon C."/>
            <person name="Castanera R."/>
            <person name="Culley D."/>
            <person name="Daum C."/>
            <person name="Ezra D."/>
            <person name="Gonzalez J."/>
            <person name="Henrissat B."/>
            <person name="Kuo A."/>
            <person name="Liang C."/>
            <person name="Lipzen A."/>
            <person name="Lutzoni F."/>
            <person name="Magnuson J."/>
            <person name="Mondo S."/>
            <person name="Nolan M."/>
            <person name="Ohm R."/>
            <person name="Pangilinan J."/>
            <person name="Park H.-J."/>
            <person name="Ramirez L."/>
            <person name="Alfaro M."/>
            <person name="Sun H."/>
            <person name="Tritt A."/>
            <person name="Yoshinaga Y."/>
            <person name="Zwiers L.-H."/>
            <person name="Turgeon B."/>
            <person name="Goodwin S."/>
            <person name="Spatafora J."/>
            <person name="Crous P."/>
            <person name="Grigoriev I."/>
        </authorList>
    </citation>
    <scope>NUCLEOTIDE SEQUENCE</scope>
    <source>
        <strain evidence="23">CBS 121167</strain>
    </source>
</reference>
<evidence type="ECO:0000256" key="13">
    <source>
        <dbReference type="ARBA" id="ARBA00023180"/>
    </source>
</evidence>
<keyword evidence="22" id="KW-1133">Transmembrane helix</keyword>
<evidence type="ECO:0000256" key="7">
    <source>
        <dbReference type="ARBA" id="ARBA00022512"/>
    </source>
</evidence>
<keyword evidence="12 22" id="KW-0472">Membrane</keyword>
<keyword evidence="14" id="KW-0119">Carbohydrate metabolism</keyword>
<comment type="similarity">
    <text evidence="4 20">Belongs to the glycosyl hydrolase 17 family.</text>
</comment>
<evidence type="ECO:0000256" key="8">
    <source>
        <dbReference type="ARBA" id="ARBA00022525"/>
    </source>
</evidence>
<evidence type="ECO:0000256" key="21">
    <source>
        <dbReference type="SAM" id="MobiDB-lite"/>
    </source>
</evidence>
<feature type="region of interest" description="Disordered" evidence="21">
    <location>
        <begin position="502"/>
        <end position="524"/>
    </location>
</feature>
<evidence type="ECO:0000256" key="2">
    <source>
        <dbReference type="ARBA" id="ARBA00004191"/>
    </source>
</evidence>
<keyword evidence="13" id="KW-0325">Glycoprotein</keyword>
<feature type="region of interest" description="Disordered" evidence="21">
    <location>
        <begin position="29"/>
        <end position="81"/>
    </location>
</feature>
<keyword evidence="6" id="KW-1003">Cell membrane</keyword>
<evidence type="ECO:0000256" key="19">
    <source>
        <dbReference type="ARBA" id="ARBA00043078"/>
    </source>
</evidence>
<keyword evidence="16" id="KW-0624">Polysaccharide degradation</keyword>
<evidence type="ECO:0000313" key="24">
    <source>
        <dbReference type="Proteomes" id="UP000799438"/>
    </source>
</evidence>
<dbReference type="SUPFAM" id="SSF51445">
    <property type="entry name" value="(Trans)glycosidases"/>
    <property type="match status" value="1"/>
</dbReference>
<proteinExistence type="inferred from homology"/>
<keyword evidence="7" id="KW-0134">Cell wall</keyword>
<protein>
    <recommendedName>
        <fullName evidence="5">glucan endo-1,3-beta-D-glucosidase</fullName>
        <ecNumber evidence="5">3.2.1.39</ecNumber>
    </recommendedName>
    <alternativeName>
        <fullName evidence="19">Endo-1,3-beta-glucanase btgC</fullName>
    </alternativeName>
    <alternativeName>
        <fullName evidence="18">Laminarinase btgC</fullName>
    </alternativeName>
</protein>
<evidence type="ECO:0000256" key="14">
    <source>
        <dbReference type="ARBA" id="ARBA00023277"/>
    </source>
</evidence>
<keyword evidence="22" id="KW-0812">Transmembrane</keyword>
<evidence type="ECO:0000256" key="3">
    <source>
        <dbReference type="ARBA" id="ARBA00004401"/>
    </source>
</evidence>
<evidence type="ECO:0000256" key="9">
    <source>
        <dbReference type="ARBA" id="ARBA00022729"/>
    </source>
</evidence>
<dbReference type="GO" id="GO:0005576">
    <property type="term" value="C:extracellular region"/>
    <property type="evidence" value="ECO:0007669"/>
    <property type="project" value="TreeGrafter"/>
</dbReference>
<sequence>MDNFGESTAGGGITDIALGVANDHARESGLRALHETSDWGHGGSNSHPGSYPADESPYPFHPAHDRGHLHPADSYGSQAPLAGGAAIASGANYSDRSLPMDQYPPQHSPEYSRPVTAFGAIDPNEIEDDGDDGFPAESDQKRKTLLGGFGKSSKSASRDALAVGGAGAAAGAGVGAGAGAAAASGAFSNFNSGDGSGNYGPVPGGNSTEYNHGIENEKSEWLAQEKSGNKKLKWIVGTILAVLVVAAIVGGVIGGILGSRNKDSSSSSSSPKDDDDDSNDLNKDSASIKALMNDSNLHRVFPGMDYTPWGAQYPDCHKWPPSQNNITKDIAILSQLTPAVRLYGTDCNQTEMVLHAIDRLEITDVKVWLGVWLGSNDTTNTRQISQLWDILDKHGDDPFAGVIVGNEVLYRKDLKAAELSKILGNVKSNLTDKNLDLPLATSDLGDNWTADLAREVDIIMANIHPFFAGVRAEQAASWTWTFWQGNDVPVTQGMTGKRHVISETGWPSGGGNDCGTGSDTDECKSGEGSVAGITEMNTFMEDWVCEALSNGTEYFWFETFDEPWKVVYNTDSQKWEDKWGLMDQARRLKKGVKIPDCGGATATLATGSRTTATAAAAR</sequence>
<dbReference type="RefSeq" id="XP_033394880.1">
    <property type="nucleotide sequence ID" value="XM_033544985.1"/>
</dbReference>
<dbReference type="EMBL" id="ML995494">
    <property type="protein sequence ID" value="KAF2139167.1"/>
    <property type="molecule type" value="Genomic_DNA"/>
</dbReference>
<evidence type="ECO:0000256" key="20">
    <source>
        <dbReference type="RuleBase" id="RU004335"/>
    </source>
</evidence>
<dbReference type="GO" id="GO:0005886">
    <property type="term" value="C:plasma membrane"/>
    <property type="evidence" value="ECO:0007669"/>
    <property type="project" value="UniProtKB-SubCell"/>
</dbReference>
<accession>A0A6A6B8D3</accession>
<dbReference type="PANTHER" id="PTHR16631:SF17">
    <property type="entry name" value="GLUCAN ENDO-1,3-BETA-GLUCOSIDASE BTGC"/>
    <property type="match status" value="1"/>
</dbReference>
<gene>
    <name evidence="23" type="ORF">K452DRAFT_328459</name>
</gene>
<comment type="catalytic activity">
    <reaction evidence="1">
        <text>Hydrolysis of (1-&gt;3)-beta-D-glucosidic linkages in (1-&gt;3)-beta-D-glucans.</text>
        <dbReference type="EC" id="3.2.1.39"/>
    </reaction>
</comment>